<proteinExistence type="predicted"/>
<evidence type="ECO:0000313" key="1">
    <source>
        <dbReference type="EMBL" id="BBH05047.1"/>
    </source>
</evidence>
<dbReference type="GO" id="GO:0006518">
    <property type="term" value="P:peptide metabolic process"/>
    <property type="evidence" value="ECO:0007669"/>
    <property type="project" value="TreeGrafter"/>
</dbReference>
<dbReference type="AlphaFoldDB" id="A0A4Y1RMB7"/>
<accession>A0A4Y1RMB7</accession>
<dbReference type="GO" id="GO:0004222">
    <property type="term" value="F:metalloendopeptidase activity"/>
    <property type="evidence" value="ECO:0007669"/>
    <property type="project" value="InterPro"/>
</dbReference>
<dbReference type="InterPro" id="IPR045090">
    <property type="entry name" value="Pept_M3A_M3B"/>
</dbReference>
<dbReference type="PANTHER" id="PTHR11804:SF79">
    <property type="entry name" value="MITOCHONDRIAL INTERMEDIATE PEPTIDASE"/>
    <property type="match status" value="1"/>
</dbReference>
<organism evidence="1">
    <name type="scientific">Prunus dulcis</name>
    <name type="common">Almond</name>
    <name type="synonym">Amygdalus dulcis</name>
    <dbReference type="NCBI Taxonomy" id="3755"/>
    <lineage>
        <taxon>Eukaryota</taxon>
        <taxon>Viridiplantae</taxon>
        <taxon>Streptophyta</taxon>
        <taxon>Embryophyta</taxon>
        <taxon>Tracheophyta</taxon>
        <taxon>Spermatophyta</taxon>
        <taxon>Magnoliopsida</taxon>
        <taxon>eudicotyledons</taxon>
        <taxon>Gunneridae</taxon>
        <taxon>Pentapetalae</taxon>
        <taxon>rosids</taxon>
        <taxon>fabids</taxon>
        <taxon>Rosales</taxon>
        <taxon>Rosaceae</taxon>
        <taxon>Amygdaloideae</taxon>
        <taxon>Amygdaleae</taxon>
        <taxon>Prunus</taxon>
    </lineage>
</organism>
<protein>
    <submittedName>
        <fullName evidence="1">Uncharacterized protein</fullName>
    </submittedName>
</protein>
<dbReference type="PANTHER" id="PTHR11804">
    <property type="entry name" value="PROTEASE M3 THIMET OLIGOPEPTIDASE-RELATED"/>
    <property type="match status" value="1"/>
</dbReference>
<dbReference type="EMBL" id="AP019302">
    <property type="protein sequence ID" value="BBH05047.1"/>
    <property type="molecule type" value="Genomic_DNA"/>
</dbReference>
<sequence>MTSSAEIIRAMDEISNRVCSVIDSAELCRQTHPDREFVEEADQGFEKASIRYLNTNHTLYNAVIKAEQEGNLLTDEAHRVAHYLRLDFERVGSSFLLVHCKGNSSFDNRKSLTEHFDTIHDKTHKLCGEKLLCKEPVYPKHEIHICIPYGVSRINKNELKKKRRKKNQEDCENVIPRYSSAPFTIVHSQGHSEELFYFRFIRIKWLH</sequence>
<reference evidence="1" key="1">
    <citation type="journal article" date="2019" name="Science">
        <title>Mutation of a bHLH transcription factor allowed almond domestication.</title>
        <authorList>
            <person name="Sanchez-Perez R."/>
            <person name="Pavan S."/>
            <person name="Mazzeo R."/>
            <person name="Moldovan C."/>
            <person name="Aiese Cigliano R."/>
            <person name="Del Cueto J."/>
            <person name="Ricciardi F."/>
            <person name="Lotti C."/>
            <person name="Ricciardi L."/>
            <person name="Dicenta F."/>
            <person name="Lopez-Marques R.L."/>
            <person name="Lindberg Moller B."/>
        </authorList>
    </citation>
    <scope>NUCLEOTIDE SEQUENCE</scope>
</reference>
<gene>
    <name evidence="1" type="ORF">Prudu_016329</name>
</gene>
<name>A0A4Y1RMB7_PRUDU</name>
<dbReference type="GO" id="GO:0006508">
    <property type="term" value="P:proteolysis"/>
    <property type="evidence" value="ECO:0007669"/>
    <property type="project" value="InterPro"/>
</dbReference>